<feature type="binding site" evidence="9">
    <location>
        <position position="106"/>
    </location>
    <ligand>
        <name>Zn(2+)</name>
        <dbReference type="ChEBI" id="CHEBI:29105"/>
        <label>1</label>
    </ligand>
</feature>
<dbReference type="InterPro" id="IPR008007">
    <property type="entry name" value="Peptidase_M42"/>
</dbReference>
<dbReference type="Gene3D" id="3.30.70.360">
    <property type="match status" value="1"/>
</dbReference>
<dbReference type="EMBL" id="DXAZ01000156">
    <property type="protein sequence ID" value="HIZ71894.1"/>
    <property type="molecule type" value="Genomic_DNA"/>
</dbReference>
<dbReference type="GO" id="GO:0004177">
    <property type="term" value="F:aminopeptidase activity"/>
    <property type="evidence" value="ECO:0007669"/>
    <property type="project" value="UniProtKB-UniRule"/>
</dbReference>
<feature type="active site" description="Proton acceptor" evidence="8">
    <location>
        <position position="139"/>
    </location>
</feature>
<dbReference type="Pfam" id="PF01546">
    <property type="entry name" value="Peptidase_M20"/>
    <property type="match status" value="1"/>
</dbReference>
<keyword evidence="4" id="KW-0378">Hydrolase</keyword>
<dbReference type="Pfam" id="PF07687">
    <property type="entry name" value="M20_dimer"/>
    <property type="match status" value="1"/>
</dbReference>
<dbReference type="Gene3D" id="3.40.630.10">
    <property type="entry name" value="Zn peptidases"/>
    <property type="match status" value="1"/>
</dbReference>
<dbReference type="PIRSF" id="PIRSF001123">
    <property type="entry name" value="PepA_GA"/>
    <property type="match status" value="1"/>
</dbReference>
<comment type="caution">
    <text evidence="11">The sequence shown here is derived from an EMBL/GenBank/DDBJ whole genome shotgun (WGS) entry which is preliminary data.</text>
</comment>
<comment type="cofactor">
    <cofactor evidence="1">
        <name>Zn(2+)</name>
        <dbReference type="ChEBI" id="CHEBI:29105"/>
    </cofactor>
</comment>
<dbReference type="PROSITE" id="PS00759">
    <property type="entry name" value="ARGE_DAPE_CPG2_2"/>
    <property type="match status" value="1"/>
</dbReference>
<keyword evidence="6" id="KW-0482">Metalloprotease</keyword>
<feature type="binding site" evidence="9">
    <location>
        <position position="140"/>
    </location>
    <ligand>
        <name>Zn(2+)</name>
        <dbReference type="ChEBI" id="CHEBI:29105"/>
        <label>2</label>
    </ligand>
</feature>
<dbReference type="InterPro" id="IPR001261">
    <property type="entry name" value="ArgE/DapE_CS"/>
</dbReference>
<evidence type="ECO:0000256" key="4">
    <source>
        <dbReference type="ARBA" id="ARBA00022801"/>
    </source>
</evidence>
<evidence type="ECO:0000256" key="3">
    <source>
        <dbReference type="ARBA" id="ARBA00022723"/>
    </source>
</evidence>
<dbReference type="GO" id="GO:0008237">
    <property type="term" value="F:metallopeptidase activity"/>
    <property type="evidence" value="ECO:0007669"/>
    <property type="project" value="UniProtKB-KW"/>
</dbReference>
<dbReference type="SUPFAM" id="SSF53187">
    <property type="entry name" value="Zn-dependent exopeptidases"/>
    <property type="match status" value="1"/>
</dbReference>
<protein>
    <submittedName>
        <fullName evidence="11">M20/M25/M40 family metallo-hydrolase</fullName>
    </submittedName>
</protein>
<dbReference type="InterPro" id="IPR011650">
    <property type="entry name" value="Peptidase_M20_dimer"/>
</dbReference>
<dbReference type="InterPro" id="IPR010162">
    <property type="entry name" value="PepT-like"/>
</dbReference>
<evidence type="ECO:0000313" key="11">
    <source>
        <dbReference type="EMBL" id="HIZ71894.1"/>
    </source>
</evidence>
<comment type="cofactor">
    <cofactor evidence="9">
        <name>a divalent metal cation</name>
        <dbReference type="ChEBI" id="CHEBI:60240"/>
    </cofactor>
    <text evidence="9">Binds 2 divalent metal cations per subunit.</text>
</comment>
<dbReference type="AlphaFoldDB" id="A0A9D2G2K3"/>
<evidence type="ECO:0000259" key="10">
    <source>
        <dbReference type="Pfam" id="PF07687"/>
    </source>
</evidence>
<dbReference type="InterPro" id="IPR036264">
    <property type="entry name" value="Bact_exopeptidase_dim_dom"/>
</dbReference>
<evidence type="ECO:0000313" key="12">
    <source>
        <dbReference type="Proteomes" id="UP000824106"/>
    </source>
</evidence>
<comment type="similarity">
    <text evidence="7">Belongs to the peptidase M42 family.</text>
</comment>
<dbReference type="SUPFAM" id="SSF55031">
    <property type="entry name" value="Bacterial exopeptidase dimerisation domain"/>
    <property type="match status" value="1"/>
</dbReference>
<feature type="binding site" evidence="9">
    <location>
        <position position="106"/>
    </location>
    <ligand>
        <name>Zn(2+)</name>
        <dbReference type="ChEBI" id="CHEBI:29105"/>
        <label>2</label>
    </ligand>
</feature>
<sequence length="373" mass="40494">MVNRNRIIDTFIELVKIDSESKNEEKIQKFLKRKFESLGLQVEEDDAKAKTGYGANNLLCTLQGDEQIDSIFFCCHMDTVAPGVGINPQIKDDIIYSDGTTILAADDKAGIAVLIELIELIKEQNISHGTVEFVITVGEETGLIGAKAFDMALLTSEYGFVLDIGGPVGAIVVASPTLYMLDITIKGVTAHAGIEPEKGISALEVASKAIANMKLGRVDHETTANIGYISGGTTTNIVMEKVNLHAEVRSISTESCLAQIEHMQNLFEAAAQKMGATVEIKKTRSCTGFRLDEESQTVKLAAQSIKHIKREPHYEITGGGSDANVFNEKGKETANLSIGYEEIHTVNEYIPISELETAAKLAYQIVNDVAKIN</sequence>
<evidence type="ECO:0000256" key="2">
    <source>
        <dbReference type="ARBA" id="ARBA00022670"/>
    </source>
</evidence>
<feature type="binding site" evidence="9">
    <location>
        <position position="163"/>
    </location>
    <ligand>
        <name>Zn(2+)</name>
        <dbReference type="ChEBI" id="CHEBI:29105"/>
        <label>1</label>
    </ligand>
</feature>
<dbReference type="Proteomes" id="UP000824106">
    <property type="component" value="Unassembled WGS sequence"/>
</dbReference>
<dbReference type="PANTHER" id="PTHR42994:SF2">
    <property type="entry name" value="PEPTIDASE"/>
    <property type="match status" value="1"/>
</dbReference>
<reference evidence="11" key="1">
    <citation type="journal article" date="2021" name="PeerJ">
        <title>Extensive microbial diversity within the chicken gut microbiome revealed by metagenomics and culture.</title>
        <authorList>
            <person name="Gilroy R."/>
            <person name="Ravi A."/>
            <person name="Getino M."/>
            <person name="Pursley I."/>
            <person name="Horton D.L."/>
            <person name="Alikhan N.F."/>
            <person name="Baker D."/>
            <person name="Gharbi K."/>
            <person name="Hall N."/>
            <person name="Watson M."/>
            <person name="Adriaenssens E.M."/>
            <person name="Foster-Nyarko E."/>
            <person name="Jarju S."/>
            <person name="Secka A."/>
            <person name="Antonio M."/>
            <person name="Oren A."/>
            <person name="Chaudhuri R.R."/>
            <person name="La Ragione R."/>
            <person name="Hildebrand F."/>
            <person name="Pallen M.J."/>
        </authorList>
    </citation>
    <scope>NUCLEOTIDE SEQUENCE</scope>
    <source>
        <strain evidence="11">CHK169-4300</strain>
    </source>
</reference>
<organism evidence="11 12">
    <name type="scientific">Candidatus Atopostipes pullistercoris</name>
    <dbReference type="NCBI Taxonomy" id="2838467"/>
    <lineage>
        <taxon>Bacteria</taxon>
        <taxon>Bacillati</taxon>
        <taxon>Bacillota</taxon>
        <taxon>Bacilli</taxon>
        <taxon>Lactobacillales</taxon>
        <taxon>Carnobacteriaceae</taxon>
        <taxon>Atopostipes</taxon>
    </lineage>
</organism>
<proteinExistence type="inferred from homology"/>
<dbReference type="NCBIfam" id="TIGR01883">
    <property type="entry name" value="PepT-like"/>
    <property type="match status" value="1"/>
</dbReference>
<evidence type="ECO:0000256" key="7">
    <source>
        <dbReference type="PIRNR" id="PIRNR001123"/>
    </source>
</evidence>
<dbReference type="GO" id="GO:0046872">
    <property type="term" value="F:metal ion binding"/>
    <property type="evidence" value="ECO:0007669"/>
    <property type="project" value="UniProtKB-UniRule"/>
</dbReference>
<evidence type="ECO:0000256" key="8">
    <source>
        <dbReference type="PIRSR" id="PIRSR001123-1"/>
    </source>
</evidence>
<evidence type="ECO:0000256" key="6">
    <source>
        <dbReference type="ARBA" id="ARBA00023049"/>
    </source>
</evidence>
<keyword evidence="5" id="KW-0862">Zinc</keyword>
<dbReference type="PANTHER" id="PTHR42994">
    <property type="entry name" value="PEPTIDASE T"/>
    <property type="match status" value="1"/>
</dbReference>
<keyword evidence="2" id="KW-0645">Protease</keyword>
<gene>
    <name evidence="11" type="ORF">H9808_09065</name>
</gene>
<evidence type="ECO:0000256" key="1">
    <source>
        <dbReference type="ARBA" id="ARBA00001947"/>
    </source>
</evidence>
<evidence type="ECO:0000256" key="9">
    <source>
        <dbReference type="PIRSR" id="PIRSR001123-2"/>
    </source>
</evidence>
<evidence type="ECO:0000256" key="5">
    <source>
        <dbReference type="ARBA" id="ARBA00022833"/>
    </source>
</evidence>
<accession>A0A9D2G2K3</accession>
<dbReference type="GO" id="GO:0006508">
    <property type="term" value="P:proteolysis"/>
    <property type="evidence" value="ECO:0007669"/>
    <property type="project" value="UniProtKB-KW"/>
</dbReference>
<reference evidence="11" key="2">
    <citation type="submission" date="2021-04" db="EMBL/GenBank/DDBJ databases">
        <authorList>
            <person name="Gilroy R."/>
        </authorList>
    </citation>
    <scope>NUCLEOTIDE SEQUENCE</scope>
    <source>
        <strain evidence="11">CHK169-4300</strain>
    </source>
</reference>
<feature type="domain" description="Peptidase M20 dimerisation" evidence="10">
    <location>
        <begin position="181"/>
        <end position="272"/>
    </location>
</feature>
<dbReference type="InterPro" id="IPR002933">
    <property type="entry name" value="Peptidase_M20"/>
</dbReference>
<name>A0A9D2G2K3_9LACT</name>
<keyword evidence="3 9" id="KW-0479">Metal-binding</keyword>